<dbReference type="STRING" id="103827.A0A0N5CM58"/>
<dbReference type="InterPro" id="IPR048952">
    <property type="entry name" value="AsnRS_N"/>
</dbReference>
<dbReference type="CDD" id="cd04323">
    <property type="entry name" value="AsnRS_cyto_like_N"/>
    <property type="match status" value="1"/>
</dbReference>
<dbReference type="InterPro" id="IPR004365">
    <property type="entry name" value="NA-bd_OB_tRNA"/>
</dbReference>
<dbReference type="PRINTS" id="PR01042">
    <property type="entry name" value="TRNASYNTHASP"/>
</dbReference>
<dbReference type="EC" id="6.1.1.22" evidence="3"/>
<dbReference type="Gene3D" id="3.30.1910.20">
    <property type="entry name" value="asparaginyl-tRNA synthetase, N-terminal domain"/>
    <property type="match status" value="1"/>
</dbReference>
<proteinExistence type="inferred from homology"/>
<dbReference type="CDD" id="cd00776">
    <property type="entry name" value="AsxRS_core"/>
    <property type="match status" value="1"/>
</dbReference>
<dbReference type="PROSITE" id="PS50862">
    <property type="entry name" value="AA_TRNA_LIGASE_II"/>
    <property type="match status" value="1"/>
</dbReference>
<dbReference type="GO" id="GO:0006421">
    <property type="term" value="P:asparaginyl-tRNA aminoacylation"/>
    <property type="evidence" value="ECO:0007669"/>
    <property type="project" value="InterPro"/>
</dbReference>
<dbReference type="SUPFAM" id="SSF50249">
    <property type="entry name" value="Nucleic acid-binding proteins"/>
    <property type="match status" value="1"/>
</dbReference>
<dbReference type="NCBIfam" id="TIGR00457">
    <property type="entry name" value="asnS"/>
    <property type="match status" value="1"/>
</dbReference>
<dbReference type="WBParaSite" id="TCLT_0000123001-mRNA-1">
    <property type="protein sequence ID" value="TCLT_0000123001-mRNA-1"/>
    <property type="gene ID" value="TCLT_0000123001"/>
</dbReference>
<keyword evidence="9" id="KW-0030">Aminoacyl-tRNA synthetase</keyword>
<dbReference type="InterPro" id="IPR002312">
    <property type="entry name" value="Asp/Asn-tRNA-synth_IIb"/>
</dbReference>
<keyword evidence="6" id="KW-0547">Nucleotide-binding</keyword>
<feature type="domain" description="Aminoacyl-transfer RNA synthetases class-II family profile" evidence="13">
    <location>
        <begin position="243"/>
        <end position="537"/>
    </location>
</feature>
<accession>A0A0N5CM58</accession>
<keyword evidence="7" id="KW-0067">ATP-binding</keyword>
<evidence type="ECO:0000256" key="11">
    <source>
        <dbReference type="ARBA" id="ARBA00039867"/>
    </source>
</evidence>
<keyword evidence="8" id="KW-0648">Protein biosynthesis</keyword>
<dbReference type="Gene3D" id="3.30.930.10">
    <property type="entry name" value="Bira Bifunctional Protein, Domain 2"/>
    <property type="match status" value="1"/>
</dbReference>
<dbReference type="EMBL" id="UYYF01000141">
    <property type="protein sequence ID" value="VDM96559.1"/>
    <property type="molecule type" value="Genomic_DNA"/>
</dbReference>
<protein>
    <recommendedName>
        <fullName evidence="11">Asparagine--tRNA ligase, cytoplasmic</fullName>
        <ecNumber evidence="3">6.1.1.22</ecNumber>
    </recommendedName>
    <alternativeName>
        <fullName evidence="10">Asparaginyl-tRNA synthetase</fullName>
    </alternativeName>
</protein>
<dbReference type="InterPro" id="IPR006195">
    <property type="entry name" value="aa-tRNA-synth_II"/>
</dbReference>
<dbReference type="OMA" id="DCCLYPR"/>
<organism evidence="16">
    <name type="scientific">Thelazia callipaeda</name>
    <name type="common">Oriental eyeworm</name>
    <name type="synonym">Parasitic nematode</name>
    <dbReference type="NCBI Taxonomy" id="103827"/>
    <lineage>
        <taxon>Eukaryota</taxon>
        <taxon>Metazoa</taxon>
        <taxon>Ecdysozoa</taxon>
        <taxon>Nematoda</taxon>
        <taxon>Chromadorea</taxon>
        <taxon>Rhabditida</taxon>
        <taxon>Spirurina</taxon>
        <taxon>Spiruromorpha</taxon>
        <taxon>Thelazioidea</taxon>
        <taxon>Thelaziidae</taxon>
        <taxon>Thelazia</taxon>
    </lineage>
</organism>
<evidence type="ECO:0000259" key="13">
    <source>
        <dbReference type="PROSITE" id="PS50862"/>
    </source>
</evidence>
<dbReference type="GO" id="GO:0005737">
    <property type="term" value="C:cytoplasm"/>
    <property type="evidence" value="ECO:0007669"/>
    <property type="project" value="UniProtKB-SubCell"/>
</dbReference>
<evidence type="ECO:0000256" key="6">
    <source>
        <dbReference type="ARBA" id="ARBA00022741"/>
    </source>
</evidence>
<dbReference type="OrthoDB" id="1931232at2759"/>
<comment type="catalytic activity">
    <reaction evidence="12">
        <text>tRNA(Asn) + L-asparagine + ATP = L-asparaginyl-tRNA(Asn) + AMP + diphosphate + H(+)</text>
        <dbReference type="Rhea" id="RHEA:11180"/>
        <dbReference type="Rhea" id="RHEA-COMP:9659"/>
        <dbReference type="Rhea" id="RHEA-COMP:9674"/>
        <dbReference type="ChEBI" id="CHEBI:15378"/>
        <dbReference type="ChEBI" id="CHEBI:30616"/>
        <dbReference type="ChEBI" id="CHEBI:33019"/>
        <dbReference type="ChEBI" id="CHEBI:58048"/>
        <dbReference type="ChEBI" id="CHEBI:78442"/>
        <dbReference type="ChEBI" id="CHEBI:78515"/>
        <dbReference type="ChEBI" id="CHEBI:456215"/>
        <dbReference type="EC" id="6.1.1.22"/>
    </reaction>
</comment>
<sequence length="545" mass="62134">MTLYVCPKTGDDSNDGTELKPLRSLFQAMVIAKSAKGDFLIRTEKDGKKIWECASKTALKKNQKRFEQEMRKNEKVSAREQDLEKSIMASLEEAKKIRIELNQNLACHFGLKIRNLISYRNQRVCIKAWVHRIRRQGKSLMFFILRDGTGFLQAVLTDKLCQTYDALTLNTESTVEIYGVVKEVPKGKEAPSGHELIADFWSVIGNAPPGGIDNVLNEEAGVDKMLDNRHLVIRGENAAALLRLKAAATRAMREHFYGAGYIEIMPPTLVQTQVEGGSTLFGLDYFGEPSYLTQSSQLYLETVIPSLGDVYCIAQSYRAEKSRTRRHLAEYAHVEAECPFITFDELMMKIEELVCDTVNRLLADEESKKLLERINPNFVPPERPFLKLEYKDAIKWLQEHGVKNEFGRDFCYGEDIAEAAERFMTDTINKPILLNRFPSGIKAFYMQRDANDNNLTESVDLLMPGVGEIVGGSMRIWKADELSKAFENAKIDSKPYYWYLDQRIYGTCPHGGYGLGLERFICWLTNTYHIRDVCLYPRFVGRCAP</sequence>
<reference evidence="16" key="1">
    <citation type="submission" date="2017-02" db="UniProtKB">
        <authorList>
            <consortium name="WormBaseParasite"/>
        </authorList>
    </citation>
    <scope>IDENTIFICATION</scope>
</reference>
<evidence type="ECO:0000256" key="1">
    <source>
        <dbReference type="ARBA" id="ARBA00004496"/>
    </source>
</evidence>
<dbReference type="InterPro" id="IPR004364">
    <property type="entry name" value="Aa-tRNA-synt_II"/>
</dbReference>
<evidence type="ECO:0000313" key="16">
    <source>
        <dbReference type="WBParaSite" id="TCLT_0000123001-mRNA-1"/>
    </source>
</evidence>
<evidence type="ECO:0000256" key="8">
    <source>
        <dbReference type="ARBA" id="ARBA00022917"/>
    </source>
</evidence>
<dbReference type="InterPro" id="IPR045864">
    <property type="entry name" value="aa-tRNA-synth_II/BPL/LPL"/>
</dbReference>
<dbReference type="Pfam" id="PF20917">
    <property type="entry name" value="AsnRS_N"/>
    <property type="match status" value="1"/>
</dbReference>
<evidence type="ECO:0000256" key="12">
    <source>
        <dbReference type="ARBA" id="ARBA00047844"/>
    </source>
</evidence>
<comment type="subcellular location">
    <subcellularLocation>
        <location evidence="1">Cytoplasm</location>
    </subcellularLocation>
</comment>
<evidence type="ECO:0000256" key="10">
    <source>
        <dbReference type="ARBA" id="ARBA00029886"/>
    </source>
</evidence>
<dbReference type="GO" id="GO:0003676">
    <property type="term" value="F:nucleic acid binding"/>
    <property type="evidence" value="ECO:0007669"/>
    <property type="project" value="InterPro"/>
</dbReference>
<reference evidence="14 15" key="2">
    <citation type="submission" date="2018-11" db="EMBL/GenBank/DDBJ databases">
        <authorList>
            <consortium name="Pathogen Informatics"/>
        </authorList>
    </citation>
    <scope>NUCLEOTIDE SEQUENCE [LARGE SCALE GENOMIC DNA]</scope>
</reference>
<dbReference type="GO" id="GO:0004816">
    <property type="term" value="F:asparagine-tRNA ligase activity"/>
    <property type="evidence" value="ECO:0007669"/>
    <property type="project" value="UniProtKB-EC"/>
</dbReference>
<dbReference type="SUPFAM" id="SSF55681">
    <property type="entry name" value="Class II aaRS and biotin synthetases"/>
    <property type="match status" value="1"/>
</dbReference>
<dbReference type="InterPro" id="IPR004522">
    <property type="entry name" value="Asn-tRNA-ligase"/>
</dbReference>
<evidence type="ECO:0000256" key="9">
    <source>
        <dbReference type="ARBA" id="ARBA00023146"/>
    </source>
</evidence>
<name>A0A0N5CM58_THECL</name>
<dbReference type="Gene3D" id="2.40.50.140">
    <property type="entry name" value="Nucleic acid-binding proteins"/>
    <property type="match status" value="1"/>
</dbReference>
<keyword evidence="5" id="KW-0436">Ligase</keyword>
<evidence type="ECO:0000313" key="15">
    <source>
        <dbReference type="Proteomes" id="UP000276776"/>
    </source>
</evidence>
<evidence type="ECO:0000256" key="4">
    <source>
        <dbReference type="ARBA" id="ARBA00022490"/>
    </source>
</evidence>
<dbReference type="PANTHER" id="PTHR22594:SF16">
    <property type="entry name" value="ASPARAGINE--TRNA LIGASE, CYTOPLASMIC"/>
    <property type="match status" value="1"/>
</dbReference>
<evidence type="ECO:0000256" key="2">
    <source>
        <dbReference type="ARBA" id="ARBA00008226"/>
    </source>
</evidence>
<dbReference type="AlphaFoldDB" id="A0A0N5CM58"/>
<gene>
    <name evidence="14" type="ORF">TCLT_LOCUS1231</name>
</gene>
<keyword evidence="15" id="KW-1185">Reference proteome</keyword>
<dbReference type="Pfam" id="PF00152">
    <property type="entry name" value="tRNA-synt_2"/>
    <property type="match status" value="1"/>
</dbReference>
<evidence type="ECO:0000256" key="7">
    <source>
        <dbReference type="ARBA" id="ARBA00022840"/>
    </source>
</evidence>
<keyword evidence="4" id="KW-0963">Cytoplasm</keyword>
<evidence type="ECO:0000313" key="14">
    <source>
        <dbReference type="EMBL" id="VDM96559.1"/>
    </source>
</evidence>
<comment type="similarity">
    <text evidence="2">Belongs to the class-II aminoacyl-tRNA synthetase family.</text>
</comment>
<evidence type="ECO:0000256" key="3">
    <source>
        <dbReference type="ARBA" id="ARBA00012816"/>
    </source>
</evidence>
<dbReference type="PANTHER" id="PTHR22594">
    <property type="entry name" value="ASPARTYL/LYSYL-TRNA SYNTHETASE"/>
    <property type="match status" value="1"/>
</dbReference>
<dbReference type="FunFam" id="3.30.930.10:FF:000040">
    <property type="entry name" value="Asparagine--tRNA ligase, cytoplasmic"/>
    <property type="match status" value="1"/>
</dbReference>
<dbReference type="Proteomes" id="UP000276776">
    <property type="component" value="Unassembled WGS sequence"/>
</dbReference>
<evidence type="ECO:0000256" key="5">
    <source>
        <dbReference type="ARBA" id="ARBA00022598"/>
    </source>
</evidence>
<dbReference type="GO" id="GO:0005524">
    <property type="term" value="F:ATP binding"/>
    <property type="evidence" value="ECO:0007669"/>
    <property type="project" value="UniProtKB-KW"/>
</dbReference>
<dbReference type="InterPro" id="IPR012340">
    <property type="entry name" value="NA-bd_OB-fold"/>
</dbReference>
<dbReference type="Pfam" id="PF01336">
    <property type="entry name" value="tRNA_anti-codon"/>
    <property type="match status" value="1"/>
</dbReference>